<proteinExistence type="predicted"/>
<dbReference type="Proteomes" id="UP000287033">
    <property type="component" value="Unassembled WGS sequence"/>
</dbReference>
<evidence type="ECO:0000313" key="2">
    <source>
        <dbReference type="EMBL" id="GCC42384.1"/>
    </source>
</evidence>
<protein>
    <submittedName>
        <fullName evidence="2">Uncharacterized protein</fullName>
    </submittedName>
</protein>
<name>A0A401TI92_CHIPU</name>
<dbReference type="AlphaFoldDB" id="A0A401TI92"/>
<reference evidence="2 3" key="1">
    <citation type="journal article" date="2018" name="Nat. Ecol. Evol.">
        <title>Shark genomes provide insights into elasmobranch evolution and the origin of vertebrates.</title>
        <authorList>
            <person name="Hara Y"/>
            <person name="Yamaguchi K"/>
            <person name="Onimaru K"/>
            <person name="Kadota M"/>
            <person name="Koyanagi M"/>
            <person name="Keeley SD"/>
            <person name="Tatsumi K"/>
            <person name="Tanaka K"/>
            <person name="Motone F"/>
            <person name="Kageyama Y"/>
            <person name="Nozu R"/>
            <person name="Adachi N"/>
            <person name="Nishimura O"/>
            <person name="Nakagawa R"/>
            <person name="Tanegashima C"/>
            <person name="Kiyatake I"/>
            <person name="Matsumoto R"/>
            <person name="Murakumo K"/>
            <person name="Nishida K"/>
            <person name="Terakita A"/>
            <person name="Kuratani S"/>
            <person name="Sato K"/>
            <person name="Hyodo S Kuraku.S."/>
        </authorList>
    </citation>
    <scope>NUCLEOTIDE SEQUENCE [LARGE SCALE GENOMIC DNA]</scope>
</reference>
<evidence type="ECO:0000256" key="1">
    <source>
        <dbReference type="SAM" id="MobiDB-lite"/>
    </source>
</evidence>
<sequence length="83" mass="9081">MVPHESAPAFSRRCMVGRLASGLASRCLRVRPAGNVRHLESRLLDSIPAPSPPPEPAPTRHCAGGRHSTLAPNRQLDERLRLE</sequence>
<gene>
    <name evidence="2" type="ORF">chiPu_0026028</name>
</gene>
<evidence type="ECO:0000313" key="3">
    <source>
        <dbReference type="Proteomes" id="UP000287033"/>
    </source>
</evidence>
<dbReference type="EMBL" id="BEZZ01070842">
    <property type="protein sequence ID" value="GCC42384.1"/>
    <property type="molecule type" value="Genomic_DNA"/>
</dbReference>
<organism evidence="2 3">
    <name type="scientific">Chiloscyllium punctatum</name>
    <name type="common">Brownbanded bambooshark</name>
    <name type="synonym">Hemiscyllium punctatum</name>
    <dbReference type="NCBI Taxonomy" id="137246"/>
    <lineage>
        <taxon>Eukaryota</taxon>
        <taxon>Metazoa</taxon>
        <taxon>Chordata</taxon>
        <taxon>Craniata</taxon>
        <taxon>Vertebrata</taxon>
        <taxon>Chondrichthyes</taxon>
        <taxon>Elasmobranchii</taxon>
        <taxon>Galeomorphii</taxon>
        <taxon>Galeoidea</taxon>
        <taxon>Orectolobiformes</taxon>
        <taxon>Hemiscylliidae</taxon>
        <taxon>Chiloscyllium</taxon>
    </lineage>
</organism>
<feature type="region of interest" description="Disordered" evidence="1">
    <location>
        <begin position="43"/>
        <end position="83"/>
    </location>
</feature>
<comment type="caution">
    <text evidence="2">The sequence shown here is derived from an EMBL/GenBank/DDBJ whole genome shotgun (WGS) entry which is preliminary data.</text>
</comment>
<keyword evidence="3" id="KW-1185">Reference proteome</keyword>
<accession>A0A401TI92</accession>